<dbReference type="Proteomes" id="UP001378546">
    <property type="component" value="Chromosome"/>
</dbReference>
<evidence type="ECO:0000313" key="1">
    <source>
        <dbReference type="EMBL" id="BDT63592.1"/>
    </source>
</evidence>
<accession>A0ABM8CDS8</accession>
<evidence type="ECO:0008006" key="3">
    <source>
        <dbReference type="Google" id="ProtNLM"/>
    </source>
</evidence>
<dbReference type="EMBL" id="AP026968">
    <property type="protein sequence ID" value="BDT63592.1"/>
    <property type="molecule type" value="Genomic_DNA"/>
</dbReference>
<dbReference type="RefSeq" id="WP_338619388.1">
    <property type="nucleotide sequence ID" value="NZ_AP026968.1"/>
</dbReference>
<organism evidence="1 2">
    <name type="scientific">Streptococcus parapneumoniae</name>
    <dbReference type="NCBI Taxonomy" id="2993430"/>
    <lineage>
        <taxon>Bacteria</taxon>
        <taxon>Bacillati</taxon>
        <taxon>Bacillota</taxon>
        <taxon>Bacilli</taxon>
        <taxon>Lactobacillales</taxon>
        <taxon>Streptococcaceae</taxon>
        <taxon>Streptococcus</taxon>
        <taxon>Streptococcus thalassemiae group</taxon>
    </lineage>
</organism>
<reference evidence="1 2" key="1">
    <citation type="submission" date="2022-11" db="EMBL/GenBank/DDBJ databases">
        <title>Complete genome sequence of alpha-hemolytic streptococci isolated from Japan.</title>
        <authorList>
            <person name="Morita M."/>
            <person name="Chang B."/>
            <person name="Akeda Y."/>
        </authorList>
    </citation>
    <scope>NUCLEOTIDE SEQUENCE [LARGE SCALE GENOMIC DNA]</scope>
    <source>
        <strain evidence="1 2">SP4011</strain>
    </source>
</reference>
<name>A0ABM8CDS8_9STRE</name>
<protein>
    <recommendedName>
        <fullName evidence="3">Phage protein</fullName>
    </recommendedName>
</protein>
<evidence type="ECO:0000313" key="2">
    <source>
        <dbReference type="Proteomes" id="UP001378546"/>
    </source>
</evidence>
<proteinExistence type="predicted"/>
<gene>
    <name evidence="1" type="ORF">SP4011_00090</name>
</gene>
<keyword evidence="2" id="KW-1185">Reference proteome</keyword>
<dbReference type="InterPro" id="IPR020296">
    <property type="entry name" value="Spore_Cse60"/>
</dbReference>
<dbReference type="Pfam" id="PF10957">
    <property type="entry name" value="Spore_Cse60"/>
    <property type="match status" value="1"/>
</dbReference>
<sequence length="57" mass="6559">MKIKLFHQKYKKALWELESQVNGFMAGVEVIDVKYTEATVGNSEDMDTLTSVMVLYK</sequence>